<keyword evidence="3 9" id="KW-0813">Transport</keyword>
<dbReference type="Pfam" id="PF00375">
    <property type="entry name" value="SDF"/>
    <property type="match status" value="1"/>
</dbReference>
<dbReference type="Gene3D" id="1.10.3860.10">
    <property type="entry name" value="Sodium:dicarboxylate symporter"/>
    <property type="match status" value="1"/>
</dbReference>
<evidence type="ECO:0000256" key="4">
    <source>
        <dbReference type="ARBA" id="ARBA00022692"/>
    </source>
</evidence>
<name>A0A182HVA5_ANOAR</name>
<evidence type="ECO:0000256" key="3">
    <source>
        <dbReference type="ARBA" id="ARBA00022448"/>
    </source>
</evidence>
<feature type="transmembrane region" description="Helical" evidence="9">
    <location>
        <begin position="363"/>
        <end position="384"/>
    </location>
</feature>
<evidence type="ECO:0000256" key="9">
    <source>
        <dbReference type="RuleBase" id="RU361216"/>
    </source>
</evidence>
<reference evidence="10" key="1">
    <citation type="submission" date="2022-08" db="UniProtKB">
        <authorList>
            <consortium name="EnsemblMetazoa"/>
        </authorList>
    </citation>
    <scope>IDENTIFICATION</scope>
    <source>
        <strain evidence="10">Dongola</strain>
    </source>
</reference>
<dbReference type="EnsemblMetazoa" id="AARA005222-RA">
    <property type="protein sequence ID" value="AARA005222-PA"/>
    <property type="gene ID" value="AARA005222"/>
</dbReference>
<dbReference type="GO" id="GO:0015175">
    <property type="term" value="F:neutral L-amino acid transmembrane transporter activity"/>
    <property type="evidence" value="ECO:0007669"/>
    <property type="project" value="TreeGrafter"/>
</dbReference>
<dbReference type="GO" id="GO:0015501">
    <property type="term" value="F:glutamate:sodium symporter activity"/>
    <property type="evidence" value="ECO:0007669"/>
    <property type="project" value="TreeGrafter"/>
</dbReference>
<comment type="subcellular location">
    <subcellularLocation>
        <location evidence="1 9">Membrane</location>
        <topology evidence="1 9">Multi-pass membrane protein</topology>
    </subcellularLocation>
</comment>
<evidence type="ECO:0000256" key="6">
    <source>
        <dbReference type="ARBA" id="ARBA00022989"/>
    </source>
</evidence>
<dbReference type="VEuPathDB" id="VectorBase:AARA21_006585"/>
<evidence type="ECO:0000313" key="10">
    <source>
        <dbReference type="EnsemblMetazoa" id="AARA005222-PA"/>
    </source>
</evidence>
<feature type="transmembrane region" description="Helical" evidence="9">
    <location>
        <begin position="258"/>
        <end position="275"/>
    </location>
</feature>
<dbReference type="RefSeq" id="XP_040171822.1">
    <property type="nucleotide sequence ID" value="XM_040315888.1"/>
</dbReference>
<dbReference type="InterPro" id="IPR018107">
    <property type="entry name" value="Na-dicarboxylate_symporter_CS"/>
</dbReference>
<keyword evidence="11" id="KW-1185">Reference proteome</keyword>
<dbReference type="PROSITE" id="PS00713">
    <property type="entry name" value="NA_DICARBOXYL_SYMP_1"/>
    <property type="match status" value="1"/>
</dbReference>
<feature type="transmembrane region" description="Helical" evidence="9">
    <location>
        <begin position="120"/>
        <end position="142"/>
    </location>
</feature>
<dbReference type="InterPro" id="IPR036458">
    <property type="entry name" value="Na:dicarbo_symporter_sf"/>
</dbReference>
<accession>A0A182HVA5</accession>
<keyword evidence="4 9" id="KW-0812">Transmembrane</keyword>
<dbReference type="SUPFAM" id="SSF118215">
    <property type="entry name" value="Proton glutamate symport protein"/>
    <property type="match status" value="1"/>
</dbReference>
<dbReference type="CTD" id="33247"/>
<dbReference type="PRINTS" id="PR00173">
    <property type="entry name" value="EDTRNSPORT"/>
</dbReference>
<dbReference type="KEGG" id="aara:120905125"/>
<dbReference type="GO" id="GO:0005313">
    <property type="term" value="F:L-glutamate transmembrane transporter activity"/>
    <property type="evidence" value="ECO:0007669"/>
    <property type="project" value="TreeGrafter"/>
</dbReference>
<protein>
    <recommendedName>
        <fullName evidence="9">Amino acid transporter</fullName>
    </recommendedName>
</protein>
<feature type="transmembrane region" description="Helical" evidence="9">
    <location>
        <begin position="88"/>
        <end position="108"/>
    </location>
</feature>
<dbReference type="GeneID" id="120905125"/>
<sequence>MCSVYEMAQSQQSFLKQEAGQLSREDTLLKMADHRSSWSRVLADNKLILITLSGVLLGVIIGFTFRPLGLSSDSLMLIAYPGELFMRVLKLMILPLVIASLISGSSSLNAKLNGKIALRTFVYFLTTSLLNAILGTTLALIIHPGNPTAESTAHTELLRDTMPLNKAKTVSLMDSVLDLGRNIFPDNIFQAALQQAHTVYVPKELPGMVGNDTELTHTSAPVMASSSSASSSVNLMEWSAEQNVEWIRIVEYRSGTNSLGIVFFCLVFGTLLGTIGRKGYVVVQFFSAIFDVIMKMVTGVMWLTPIGISSVIAGKILSVDDVGFVMTQLAWFIFTIALGVFLYQWIILQAIYFVFLRKNPFRFYLGLVQPILTGFATASTAAALPLTFRCMNERLKIDSRITRFVLPIGCNINMDGTALFIAVASIFIAQMSNMSLNVGQVVTVVLTSTAASMSSASIPSAALVLLLIALSAIDAPINNATLLFAIDWFVDRIRTTNNLLGDCYAAAVVEHLSRNELKISDIDAYYKDDDITSDDQCEQDVNGKRKLSFPNSVILNVEVSTPVSNT</sequence>
<dbReference type="EMBL" id="APCN01002503">
    <property type="status" value="NOT_ANNOTATED_CDS"/>
    <property type="molecule type" value="Genomic_DNA"/>
</dbReference>
<dbReference type="PANTHER" id="PTHR11958:SF111">
    <property type="entry name" value="AMINO ACID TRANSPORTER"/>
    <property type="match status" value="1"/>
</dbReference>
<dbReference type="InterPro" id="IPR001991">
    <property type="entry name" value="Na-dicarboxylate_symporter"/>
</dbReference>
<evidence type="ECO:0000256" key="7">
    <source>
        <dbReference type="ARBA" id="ARBA00023136"/>
    </source>
</evidence>
<keyword evidence="5 9" id="KW-0769">Symport</keyword>
<keyword evidence="7 9" id="KW-0472">Membrane</keyword>
<dbReference type="InterPro" id="IPR050746">
    <property type="entry name" value="DAACS"/>
</dbReference>
<keyword evidence="6 9" id="KW-1133">Transmembrane helix</keyword>
<evidence type="ECO:0000256" key="8">
    <source>
        <dbReference type="ARBA" id="ARBA00023180"/>
    </source>
</evidence>
<feature type="transmembrane region" description="Helical" evidence="9">
    <location>
        <begin position="329"/>
        <end position="356"/>
    </location>
</feature>
<dbReference type="VEuPathDB" id="VectorBase:AARA005222"/>
<feature type="transmembrane region" description="Helical" evidence="9">
    <location>
        <begin position="47"/>
        <end position="68"/>
    </location>
</feature>
<organism evidence="10 11">
    <name type="scientific">Anopheles arabiensis</name>
    <name type="common">Mosquito</name>
    <dbReference type="NCBI Taxonomy" id="7173"/>
    <lineage>
        <taxon>Eukaryota</taxon>
        <taxon>Metazoa</taxon>
        <taxon>Ecdysozoa</taxon>
        <taxon>Arthropoda</taxon>
        <taxon>Hexapoda</taxon>
        <taxon>Insecta</taxon>
        <taxon>Pterygota</taxon>
        <taxon>Neoptera</taxon>
        <taxon>Endopterygota</taxon>
        <taxon>Diptera</taxon>
        <taxon>Nematocera</taxon>
        <taxon>Culicoidea</taxon>
        <taxon>Culicidae</taxon>
        <taxon>Anophelinae</taxon>
        <taxon>Anopheles</taxon>
    </lineage>
</organism>
<evidence type="ECO:0000313" key="11">
    <source>
        <dbReference type="Proteomes" id="UP000075840"/>
    </source>
</evidence>
<feature type="transmembrane region" description="Helical" evidence="9">
    <location>
        <begin position="296"/>
        <end position="317"/>
    </location>
</feature>
<proteinExistence type="inferred from homology"/>
<evidence type="ECO:0000256" key="1">
    <source>
        <dbReference type="ARBA" id="ARBA00004141"/>
    </source>
</evidence>
<dbReference type="PANTHER" id="PTHR11958">
    <property type="entry name" value="SODIUM/DICARBOXYLATE SYMPORTER-RELATED"/>
    <property type="match status" value="1"/>
</dbReference>
<dbReference type="Proteomes" id="UP000075840">
    <property type="component" value="Unassembled WGS sequence"/>
</dbReference>
<dbReference type="RefSeq" id="XP_040171820.1">
    <property type="nucleotide sequence ID" value="XM_040315886.1"/>
</dbReference>
<feature type="transmembrane region" description="Helical" evidence="9">
    <location>
        <begin position="404"/>
        <end position="429"/>
    </location>
</feature>
<keyword evidence="8" id="KW-0325">Glycoprotein</keyword>
<dbReference type="AlphaFoldDB" id="A0A182HVA5"/>
<feature type="transmembrane region" description="Helical" evidence="9">
    <location>
        <begin position="441"/>
        <end position="470"/>
    </location>
</feature>
<evidence type="ECO:0000256" key="5">
    <source>
        <dbReference type="ARBA" id="ARBA00022847"/>
    </source>
</evidence>
<dbReference type="GO" id="GO:0005886">
    <property type="term" value="C:plasma membrane"/>
    <property type="evidence" value="ECO:0007669"/>
    <property type="project" value="TreeGrafter"/>
</dbReference>
<evidence type="ECO:0000256" key="2">
    <source>
        <dbReference type="ARBA" id="ARBA00006148"/>
    </source>
</evidence>
<comment type="similarity">
    <text evidence="2 9">Belongs to the dicarboxylate/amino acid:cation symporter (DAACS) (TC 2.A.23) family.</text>
</comment>